<dbReference type="GO" id="GO:0005886">
    <property type="term" value="C:plasma membrane"/>
    <property type="evidence" value="ECO:0007669"/>
    <property type="project" value="UniProtKB-SubCell"/>
</dbReference>
<dbReference type="PANTHER" id="PTHR30294">
    <property type="entry name" value="MEMBRANE COMPONENT OF ABC TRANSPORTER YHHJ-RELATED"/>
    <property type="match status" value="1"/>
</dbReference>
<dbReference type="InterPro" id="IPR051449">
    <property type="entry name" value="ABC-2_transporter_component"/>
</dbReference>
<keyword evidence="4" id="KW-1003">Cell membrane</keyword>
<proteinExistence type="inferred from homology"/>
<comment type="subcellular location">
    <subcellularLocation>
        <location evidence="1">Cell membrane</location>
        <topology evidence="1">Multi-pass membrane protein</topology>
    </subcellularLocation>
</comment>
<dbReference type="GO" id="GO:0140359">
    <property type="term" value="F:ABC-type transporter activity"/>
    <property type="evidence" value="ECO:0007669"/>
    <property type="project" value="InterPro"/>
</dbReference>
<dbReference type="EMBL" id="MSZX01000007">
    <property type="protein sequence ID" value="OPA76135.1"/>
    <property type="molecule type" value="Genomic_DNA"/>
</dbReference>
<dbReference type="InterPro" id="IPR047817">
    <property type="entry name" value="ABC2_TM_bact-type"/>
</dbReference>
<dbReference type="Proteomes" id="UP000190188">
    <property type="component" value="Unassembled WGS sequence"/>
</dbReference>
<dbReference type="AlphaFoldDB" id="A0A1T2X8I2"/>
<dbReference type="STRING" id="1324314.BVG16_18135"/>
<evidence type="ECO:0000256" key="5">
    <source>
        <dbReference type="ARBA" id="ARBA00022692"/>
    </source>
</evidence>
<organism evidence="10 11">
    <name type="scientific">Paenibacillus selenitireducens</name>
    <dbReference type="NCBI Taxonomy" id="1324314"/>
    <lineage>
        <taxon>Bacteria</taxon>
        <taxon>Bacillati</taxon>
        <taxon>Bacillota</taxon>
        <taxon>Bacilli</taxon>
        <taxon>Bacillales</taxon>
        <taxon>Paenibacillaceae</taxon>
        <taxon>Paenibacillus</taxon>
    </lineage>
</organism>
<feature type="transmembrane region" description="Helical" evidence="8">
    <location>
        <begin position="20"/>
        <end position="41"/>
    </location>
</feature>
<evidence type="ECO:0000256" key="6">
    <source>
        <dbReference type="ARBA" id="ARBA00022989"/>
    </source>
</evidence>
<comment type="caution">
    <text evidence="10">The sequence shown here is derived from an EMBL/GenBank/DDBJ whole genome shotgun (WGS) entry which is preliminary data.</text>
</comment>
<feature type="domain" description="ABC transmembrane type-2" evidence="9">
    <location>
        <begin position="155"/>
        <end position="378"/>
    </location>
</feature>
<sequence>MIRTIARKEIKLLLKEKGTFFWLLGMPIVFIVIFATVFSSASSAGLTLQYVDQDQSAASQQFLQTIQGIDGFHLKQNPDLTVDEQIDQMKNGKLSALLVFPKGFAESLKSGTKQAEVVLYHDGMSGSEVAPIQAVLQNIANQYQEKKLEGVLAAAGKSDAELKQVLTPPIKVAEQKQVSGGSVDMISQVVPGYTVMFAFFVITSMVRRFIKDKESGMTARLSSTPMKSISYLIGMWIPYLLVVVVQCSILLAFGHFVYHLNLGDLAAIGTLVFGIAICGTGLGLMISLFAKSENQGMAFTQLITMGGAVLGGLWFPSDMMPPFLQNIGKMLPQYWAQKGMQNVMVHGGHVQNILPNIGMLVLIAVLALGVASLGFRRFMKTAVH</sequence>
<comment type="similarity">
    <text evidence="2">Belongs to the ABC-2 integral membrane protein family.</text>
</comment>
<keyword evidence="5 8" id="KW-0812">Transmembrane</keyword>
<dbReference type="Gene3D" id="3.40.1710.10">
    <property type="entry name" value="abc type-2 transporter like domain"/>
    <property type="match status" value="1"/>
</dbReference>
<dbReference type="OrthoDB" id="63188at2"/>
<keyword evidence="6 8" id="KW-1133">Transmembrane helix</keyword>
<evidence type="ECO:0000259" key="9">
    <source>
        <dbReference type="PROSITE" id="PS51012"/>
    </source>
</evidence>
<keyword evidence="7 8" id="KW-0472">Membrane</keyword>
<dbReference type="RefSeq" id="WP_078500302.1">
    <property type="nucleotide sequence ID" value="NZ_MSZX01000007.1"/>
</dbReference>
<keyword evidence="11" id="KW-1185">Reference proteome</keyword>
<evidence type="ECO:0000256" key="4">
    <source>
        <dbReference type="ARBA" id="ARBA00022475"/>
    </source>
</evidence>
<gene>
    <name evidence="10" type="ORF">BVG16_18135</name>
</gene>
<name>A0A1T2X8I2_9BACL</name>
<dbReference type="Pfam" id="PF12698">
    <property type="entry name" value="ABC2_membrane_3"/>
    <property type="match status" value="1"/>
</dbReference>
<evidence type="ECO:0000256" key="8">
    <source>
        <dbReference type="SAM" id="Phobius"/>
    </source>
</evidence>
<evidence type="ECO:0000256" key="2">
    <source>
        <dbReference type="ARBA" id="ARBA00007783"/>
    </source>
</evidence>
<feature type="transmembrane region" description="Helical" evidence="8">
    <location>
        <begin position="231"/>
        <end position="253"/>
    </location>
</feature>
<feature type="transmembrane region" description="Helical" evidence="8">
    <location>
        <begin position="353"/>
        <end position="375"/>
    </location>
</feature>
<evidence type="ECO:0000313" key="10">
    <source>
        <dbReference type="EMBL" id="OPA76135.1"/>
    </source>
</evidence>
<feature type="transmembrane region" description="Helical" evidence="8">
    <location>
        <begin position="190"/>
        <end position="210"/>
    </location>
</feature>
<accession>A0A1T2X8I2</accession>
<dbReference type="InterPro" id="IPR013525">
    <property type="entry name" value="ABC2_TM"/>
</dbReference>
<evidence type="ECO:0000256" key="7">
    <source>
        <dbReference type="ARBA" id="ARBA00023136"/>
    </source>
</evidence>
<protein>
    <submittedName>
        <fullName evidence="10">Multidrug ABC transporter permease</fullName>
    </submittedName>
</protein>
<dbReference type="PANTHER" id="PTHR30294:SF38">
    <property type="entry name" value="TRANSPORT PERMEASE PROTEIN"/>
    <property type="match status" value="1"/>
</dbReference>
<evidence type="ECO:0000313" key="11">
    <source>
        <dbReference type="Proteomes" id="UP000190188"/>
    </source>
</evidence>
<evidence type="ECO:0000256" key="1">
    <source>
        <dbReference type="ARBA" id="ARBA00004651"/>
    </source>
</evidence>
<keyword evidence="3" id="KW-0813">Transport</keyword>
<reference evidence="10 11" key="1">
    <citation type="submission" date="2017-01" db="EMBL/GenBank/DDBJ databases">
        <title>Genome analysis of Paenibacillus selenitrireducens ES3-24.</title>
        <authorList>
            <person name="Xu D."/>
            <person name="Yao R."/>
            <person name="Zheng S."/>
        </authorList>
    </citation>
    <scope>NUCLEOTIDE SEQUENCE [LARGE SCALE GENOMIC DNA]</scope>
    <source>
        <strain evidence="10 11">ES3-24</strain>
    </source>
</reference>
<feature type="transmembrane region" description="Helical" evidence="8">
    <location>
        <begin position="297"/>
        <end position="315"/>
    </location>
</feature>
<dbReference type="PROSITE" id="PS51012">
    <property type="entry name" value="ABC_TM2"/>
    <property type="match status" value="1"/>
</dbReference>
<feature type="transmembrane region" description="Helical" evidence="8">
    <location>
        <begin position="265"/>
        <end position="290"/>
    </location>
</feature>
<evidence type="ECO:0000256" key="3">
    <source>
        <dbReference type="ARBA" id="ARBA00022448"/>
    </source>
</evidence>